<dbReference type="EMBL" id="JAUHTR010000001">
    <property type="protein sequence ID" value="MDN4523190.1"/>
    <property type="molecule type" value="Genomic_DNA"/>
</dbReference>
<keyword evidence="2" id="KW-1185">Reference proteome</keyword>
<name>A0ABT8HRP7_9BACL</name>
<sequence>MTNYKYLGEKEKNNTTVYKGSAIVGQTFYYWETPSLKGEVDAKNTLVTKKSFYKKNKLKHNAKVNIIHSPLDPSLIEKTINRNLIKQFI</sequence>
<organism evidence="1 2">
    <name type="scientific">Fictibacillus fluitans</name>
    <dbReference type="NCBI Taxonomy" id="3058422"/>
    <lineage>
        <taxon>Bacteria</taxon>
        <taxon>Bacillati</taxon>
        <taxon>Bacillota</taxon>
        <taxon>Bacilli</taxon>
        <taxon>Bacillales</taxon>
        <taxon>Fictibacillaceae</taxon>
        <taxon>Fictibacillus</taxon>
    </lineage>
</organism>
<gene>
    <name evidence="1" type="ORF">QYB97_01825</name>
</gene>
<evidence type="ECO:0000313" key="1">
    <source>
        <dbReference type="EMBL" id="MDN4523190.1"/>
    </source>
</evidence>
<accession>A0ABT8HRP7</accession>
<evidence type="ECO:0000313" key="2">
    <source>
        <dbReference type="Proteomes" id="UP001172721"/>
    </source>
</evidence>
<dbReference type="RefSeq" id="WP_301164251.1">
    <property type="nucleotide sequence ID" value="NZ_JAUHTR010000001.1"/>
</dbReference>
<dbReference type="Proteomes" id="UP001172721">
    <property type="component" value="Unassembled WGS sequence"/>
</dbReference>
<proteinExistence type="predicted"/>
<comment type="caution">
    <text evidence="1">The sequence shown here is derived from an EMBL/GenBank/DDBJ whole genome shotgun (WGS) entry which is preliminary data.</text>
</comment>
<reference evidence="1" key="1">
    <citation type="submission" date="2023-07" db="EMBL/GenBank/DDBJ databases">
        <title>Fictibacillus sp. isolated from freshwater pond.</title>
        <authorList>
            <person name="Kirdat K."/>
            <person name="Bhat A."/>
            <person name="Mourya A."/>
            <person name="Yadav A."/>
        </authorList>
    </citation>
    <scope>NUCLEOTIDE SEQUENCE</scope>
    <source>
        <strain evidence="1">NE201</strain>
    </source>
</reference>
<protein>
    <submittedName>
        <fullName evidence="1">Uncharacterized protein</fullName>
    </submittedName>
</protein>